<dbReference type="InterPro" id="IPR027417">
    <property type="entry name" value="P-loop_NTPase"/>
</dbReference>
<reference evidence="1" key="1">
    <citation type="submission" date="2016-07" db="EMBL/GenBank/DDBJ databases">
        <title>New class B carbapenemase carried by novel plasmid in Pseudomonas putida enviromental strain in eastern Amazonia.</title>
        <authorList>
            <person name="Souza C.O."/>
            <person name="Lima K.V."/>
            <person name="Brasiliense D.M."/>
            <person name="Perez-Chaparro P.J."/>
            <person name="Mamizuka E.M."/>
            <person name="Lima M.O."/>
            <person name="Lima L.N."/>
            <person name="McCulloch J.A."/>
        </authorList>
    </citation>
    <scope>NUCLEOTIDE SEQUENCE [LARGE SCALE GENOMIC DNA]</scope>
    <source>
        <strain evidence="1">IEC33019</strain>
    </source>
</reference>
<evidence type="ECO:0008006" key="2">
    <source>
        <dbReference type="Google" id="ProtNLM"/>
    </source>
</evidence>
<accession>A0A1B2F8F1</accession>
<dbReference type="SUPFAM" id="SSF52540">
    <property type="entry name" value="P-loop containing nucleoside triphosphate hydrolases"/>
    <property type="match status" value="1"/>
</dbReference>
<protein>
    <recommendedName>
        <fullName evidence="2">Helicase</fullName>
    </recommendedName>
</protein>
<dbReference type="EMBL" id="CP016634">
    <property type="protein sequence ID" value="ANY88568.1"/>
    <property type="molecule type" value="Genomic_DNA"/>
</dbReference>
<dbReference type="AlphaFoldDB" id="A0A1B2F8F1"/>
<gene>
    <name evidence="1" type="ORF">IEC33019_3035</name>
</gene>
<proteinExistence type="predicted"/>
<organism evidence="1">
    <name type="scientific">Pseudomonas putida</name>
    <name type="common">Arthrobacter siderocapsulatus</name>
    <dbReference type="NCBI Taxonomy" id="303"/>
    <lineage>
        <taxon>Bacteria</taxon>
        <taxon>Pseudomonadati</taxon>
        <taxon>Pseudomonadota</taxon>
        <taxon>Gammaproteobacteria</taxon>
        <taxon>Pseudomonadales</taxon>
        <taxon>Pseudomonadaceae</taxon>
        <taxon>Pseudomonas</taxon>
    </lineage>
</organism>
<name>A0A1B2F8F1_PSEPU</name>
<evidence type="ECO:0000313" key="1">
    <source>
        <dbReference type="EMBL" id="ANY88568.1"/>
    </source>
</evidence>
<dbReference type="RefSeq" id="WP_070092094.1">
    <property type="nucleotide sequence ID" value="NZ_CP016634.1"/>
</dbReference>
<sequence length="644" mass="72578">MQPEHYDFTNPVFLPVTLETCQGLLDAQDHGALDALGDAQLAAVLVVQNLAETKGQMLDPAAAEKVLAKLLAWSVDVRHSPGVGLLSEARRLFDARKLYFGLEAIKGSKLHLLMADEVAAGEYLLPDGKWDFEFKIRRYLRNNPFRQQAITGFDKERWLTAEQDKLVRIVRANPDEDLHVQGYAGIGKSYLLGALMDCLPAGRVLPLARTPGKLHTLRRRLGVAADSKRGKTFGEFAQELLQGSRRAPAKAVRVPRKRALAEELGILGFRQYGPEKALEICLELLKNYCESWDYSITARHLPFFEQPLSNVDSRVLLEYSSRLWTYLQANPAWGSHTGFLALLLIKRASLAGCSVPTRYSHVIIDESQDVPASLLQIIERGRQVLITLGDEYQRAWGPGLRRQREVRQRDIAFSVRSGPQVERLINPLISVHSQKSKLAFEGAGSAEVGVEFYPEGFVPPEDCVVLAASHWDAMKWAMELAGKHYAIALAEQMNLQGFMENAIRLFRGEQDSDESHPYFAHTTDWQQVRDIHQHDGAFLWVEARLQEGFRIAELNKVKARISGQPGSISLMLAQDAGGLEFERVLLTPELMSTDPFRDAYAFDARVCAVYIALSRARRQLYLPYEVEEWVAYHKSQPFRESHGY</sequence>
<dbReference type="Gene3D" id="3.40.50.300">
    <property type="entry name" value="P-loop containing nucleotide triphosphate hydrolases"/>
    <property type="match status" value="1"/>
</dbReference>